<keyword evidence="2" id="KW-1185">Reference proteome</keyword>
<evidence type="ECO:0000313" key="1">
    <source>
        <dbReference type="EMBL" id="CCB62248.1"/>
    </source>
</evidence>
<gene>
    <name evidence="1" type="ordered locus">VIT_11s0103g00690</name>
</gene>
<name>F6I5N0_VITVI</name>
<organism evidence="1 2">
    <name type="scientific">Vitis vinifera</name>
    <name type="common">Grape</name>
    <dbReference type="NCBI Taxonomy" id="29760"/>
    <lineage>
        <taxon>Eukaryota</taxon>
        <taxon>Viridiplantae</taxon>
        <taxon>Streptophyta</taxon>
        <taxon>Embryophyta</taxon>
        <taxon>Tracheophyta</taxon>
        <taxon>Spermatophyta</taxon>
        <taxon>Magnoliopsida</taxon>
        <taxon>eudicotyledons</taxon>
        <taxon>Gunneridae</taxon>
        <taxon>Pentapetalae</taxon>
        <taxon>rosids</taxon>
        <taxon>Vitales</taxon>
        <taxon>Vitaceae</taxon>
        <taxon>Viteae</taxon>
        <taxon>Vitis</taxon>
    </lineage>
</organism>
<dbReference type="PaxDb" id="29760-VIT_11s0103g00690.t01"/>
<evidence type="ECO:0000313" key="2">
    <source>
        <dbReference type="Proteomes" id="UP000009183"/>
    </source>
</evidence>
<accession>F6I5N0</accession>
<dbReference type="Proteomes" id="UP000009183">
    <property type="component" value="Chromosome 11"/>
</dbReference>
<dbReference type="Gramene" id="Vitis11g01317.t01">
    <property type="protein sequence ID" value="Vitis11g01317.t01.CDS"/>
    <property type="gene ID" value="Vitis11g01317"/>
</dbReference>
<sequence>MVRIANRFKGSHGGSGVEAGMGLNMLSLCRVEKIDEKEKKSGSKQILKKIEIGFDSDDDEPTRFIFKLRRQAGRQANPKKVKLGLDSGGKTGEKLKNVEARAQNPSCSLHFSSRL</sequence>
<protein>
    <submittedName>
        <fullName evidence="1">Uncharacterized protein</fullName>
    </submittedName>
</protein>
<dbReference type="EMBL" id="FN596751">
    <property type="protein sequence ID" value="CCB62248.1"/>
    <property type="molecule type" value="Genomic_DNA"/>
</dbReference>
<proteinExistence type="predicted"/>
<reference evidence="2" key="1">
    <citation type="journal article" date="2007" name="Nature">
        <title>The grapevine genome sequence suggests ancestral hexaploidization in major angiosperm phyla.</title>
        <authorList>
            <consortium name="The French-Italian Public Consortium for Grapevine Genome Characterization."/>
            <person name="Jaillon O."/>
            <person name="Aury J.-M."/>
            <person name="Noel B."/>
            <person name="Policriti A."/>
            <person name="Clepet C."/>
            <person name="Casagrande A."/>
            <person name="Choisne N."/>
            <person name="Aubourg S."/>
            <person name="Vitulo N."/>
            <person name="Jubin C."/>
            <person name="Vezzi A."/>
            <person name="Legeai F."/>
            <person name="Hugueney P."/>
            <person name="Dasilva C."/>
            <person name="Horner D."/>
            <person name="Mica E."/>
            <person name="Jublot D."/>
            <person name="Poulain J."/>
            <person name="Bruyere C."/>
            <person name="Billault A."/>
            <person name="Segurens B."/>
            <person name="Gouyvenoux M."/>
            <person name="Ugarte E."/>
            <person name="Cattonaro F."/>
            <person name="Anthouard V."/>
            <person name="Vico V."/>
            <person name="Del Fabbro C."/>
            <person name="Alaux M."/>
            <person name="Di Gaspero G."/>
            <person name="Dumas V."/>
            <person name="Felice N."/>
            <person name="Paillard S."/>
            <person name="Juman I."/>
            <person name="Moroldo M."/>
            <person name="Scalabrin S."/>
            <person name="Canaguier A."/>
            <person name="Le Clainche I."/>
            <person name="Malacrida G."/>
            <person name="Durand E."/>
            <person name="Pesole G."/>
            <person name="Laucou V."/>
            <person name="Chatelet P."/>
            <person name="Merdinoglu D."/>
            <person name="Delledonne M."/>
            <person name="Pezzotti M."/>
            <person name="Lecharny A."/>
            <person name="Scarpelli C."/>
            <person name="Artiguenave F."/>
            <person name="Pe M.E."/>
            <person name="Valle G."/>
            <person name="Morgante M."/>
            <person name="Caboche M."/>
            <person name="Adam-Blondon A.-F."/>
            <person name="Weissenbach J."/>
            <person name="Quetier F."/>
            <person name="Wincker P."/>
        </authorList>
    </citation>
    <scope>NUCLEOTIDE SEQUENCE [LARGE SCALE GENOMIC DNA]</scope>
    <source>
        <strain evidence="2">cv. Pinot noir / PN40024</strain>
    </source>
</reference>
<dbReference type="AlphaFoldDB" id="F6I5N0"/>
<dbReference type="InParanoid" id="F6I5N0"/>
<dbReference type="HOGENOM" id="CLU_2113404_0_0_1"/>